<dbReference type="SUPFAM" id="SSF53098">
    <property type="entry name" value="Ribonuclease H-like"/>
    <property type="match status" value="1"/>
</dbReference>
<feature type="domain" description="Transposase DDE" evidence="1">
    <location>
        <begin position="17"/>
        <end position="361"/>
    </location>
</feature>
<comment type="caution">
    <text evidence="2">The sequence shown here is derived from an EMBL/GenBank/DDBJ whole genome shotgun (WGS) entry which is preliminary data.</text>
</comment>
<sequence>MNQLKFDPGYQKIKGIDRVPDERTLRYLISKLNLEDIEKLKKVNQAMLSMKANMDGPREIWIDTDDTVITVFGAQQGSEVGYNPRYHGRSSYKAKVAFVSGSCELLNAGRYGGKTSSNGDFFEFFQETLSLVGHNTVAKGVRMDKGFFDQKNFAYLEDNCIEYVCKARLNSNIWKVIKYLNSQNNSWQELDNTYAVNEITVPLQSWERARRFVFIREKVKTTSKGNQDTIAFTDLYDYEAIVTNMEDLSPEEIWHWYNKRCNVENKIDELKTGVGIEQTSQNEILRNMAFMWIKILSYNLLNWFRLALLPADASSYEILTIRRLILNIPGNVVGNGRYRHVRLAANQWLQQVVDNIKYRLKEFICQRAWLLVSPSG</sequence>
<dbReference type="AlphaFoldDB" id="A0A4Y7RH43"/>
<dbReference type="Pfam" id="PF13701">
    <property type="entry name" value="DDE_Tnp_1_4"/>
    <property type="match status" value="1"/>
</dbReference>
<keyword evidence="3" id="KW-1185">Reference proteome</keyword>
<dbReference type="NCBIfam" id="NF033539">
    <property type="entry name" value="transpos_IS1380"/>
    <property type="match status" value="1"/>
</dbReference>
<protein>
    <submittedName>
        <fullName evidence="2">Transposase DDE domain protein</fullName>
    </submittedName>
</protein>
<gene>
    <name evidence="2" type="ORF">Psch_01172</name>
</gene>
<evidence type="ECO:0000313" key="3">
    <source>
        <dbReference type="Proteomes" id="UP000298324"/>
    </source>
</evidence>
<evidence type="ECO:0000313" key="2">
    <source>
        <dbReference type="EMBL" id="TEB07617.1"/>
    </source>
</evidence>
<organism evidence="2 3">
    <name type="scientific">Pelotomaculum schinkii</name>
    <dbReference type="NCBI Taxonomy" id="78350"/>
    <lineage>
        <taxon>Bacteria</taxon>
        <taxon>Bacillati</taxon>
        <taxon>Bacillota</taxon>
        <taxon>Clostridia</taxon>
        <taxon>Eubacteriales</taxon>
        <taxon>Desulfotomaculaceae</taxon>
        <taxon>Pelotomaculum</taxon>
    </lineage>
</organism>
<reference evidence="2 3" key="1">
    <citation type="journal article" date="2018" name="Environ. Microbiol.">
        <title>Novel energy conservation strategies and behaviour of Pelotomaculum schinkii driving syntrophic propionate catabolism.</title>
        <authorList>
            <person name="Hidalgo-Ahumada C.A.P."/>
            <person name="Nobu M.K."/>
            <person name="Narihiro T."/>
            <person name="Tamaki H."/>
            <person name="Liu W.T."/>
            <person name="Kamagata Y."/>
            <person name="Stams A.J.M."/>
            <person name="Imachi H."/>
            <person name="Sousa D.Z."/>
        </authorList>
    </citation>
    <scope>NUCLEOTIDE SEQUENCE [LARGE SCALE GENOMIC DNA]</scope>
    <source>
        <strain evidence="2 3">HH</strain>
    </source>
</reference>
<dbReference type="InterPro" id="IPR025668">
    <property type="entry name" value="Tnp_DDE_dom"/>
</dbReference>
<dbReference type="EMBL" id="QFGA01000001">
    <property type="protein sequence ID" value="TEB07617.1"/>
    <property type="molecule type" value="Genomic_DNA"/>
</dbReference>
<accession>A0A4Y7RH43</accession>
<proteinExistence type="predicted"/>
<evidence type="ECO:0000259" key="1">
    <source>
        <dbReference type="Pfam" id="PF13701"/>
    </source>
</evidence>
<name>A0A4Y7RH43_9FIRM</name>
<dbReference type="Proteomes" id="UP000298324">
    <property type="component" value="Unassembled WGS sequence"/>
</dbReference>
<dbReference type="InterPro" id="IPR047960">
    <property type="entry name" value="Transpos_IS1380"/>
</dbReference>
<dbReference type="InterPro" id="IPR012337">
    <property type="entry name" value="RNaseH-like_sf"/>
</dbReference>